<evidence type="ECO:0000256" key="5">
    <source>
        <dbReference type="ARBA" id="ARBA00023139"/>
    </source>
</evidence>
<reference evidence="7" key="1">
    <citation type="submission" date="2020-09" db="EMBL/GenBank/DDBJ databases">
        <title>Hoyosella lacisalsi sp. nov., a halotolerant actinobacterium isolated from soil of Lake Gudzhirganskoe.</title>
        <authorList>
            <person name="Yang Q."/>
            <person name="Guo P.Y."/>
            <person name="Liu S.W."/>
            <person name="Li F.N."/>
            <person name="Sun C.H."/>
        </authorList>
    </citation>
    <scope>NUCLEOTIDE SEQUENCE</scope>
    <source>
        <strain evidence="7">G463</strain>
    </source>
</reference>
<keyword evidence="6" id="KW-0449">Lipoprotein</keyword>
<comment type="caution">
    <text evidence="7">The sequence shown here is derived from an EMBL/GenBank/DDBJ whole genome shotgun (WGS) entry which is preliminary data.</text>
</comment>
<dbReference type="InterPro" id="IPR032018">
    <property type="entry name" value="LppA/LppB/LprP"/>
</dbReference>
<dbReference type="Pfam" id="PF16708">
    <property type="entry name" value="LppA"/>
    <property type="match status" value="1"/>
</dbReference>
<proteinExistence type="predicted"/>
<dbReference type="GO" id="GO:0005886">
    <property type="term" value="C:plasma membrane"/>
    <property type="evidence" value="ECO:0007669"/>
    <property type="project" value="UniProtKB-SubCell"/>
</dbReference>
<evidence type="ECO:0008006" key="9">
    <source>
        <dbReference type="Google" id="ProtNLM"/>
    </source>
</evidence>
<dbReference type="Proteomes" id="UP000642993">
    <property type="component" value="Unassembled WGS sequence"/>
</dbReference>
<evidence type="ECO:0000313" key="8">
    <source>
        <dbReference type="Proteomes" id="UP000642993"/>
    </source>
</evidence>
<evidence type="ECO:0000256" key="2">
    <source>
        <dbReference type="ARBA" id="ARBA00022475"/>
    </source>
</evidence>
<keyword evidence="2" id="KW-1003">Cell membrane</keyword>
<gene>
    <name evidence="7" type="ORF">HT102_10500</name>
</gene>
<evidence type="ECO:0000313" key="7">
    <source>
        <dbReference type="EMBL" id="MBD8506918.1"/>
    </source>
</evidence>
<accession>A0A927JCR1</accession>
<keyword evidence="5" id="KW-0564">Palmitate</keyword>
<evidence type="ECO:0000256" key="3">
    <source>
        <dbReference type="ARBA" id="ARBA00022729"/>
    </source>
</evidence>
<dbReference type="RefSeq" id="WP_192039367.1">
    <property type="nucleotide sequence ID" value="NZ_JACYWE010000005.1"/>
</dbReference>
<evidence type="ECO:0000256" key="6">
    <source>
        <dbReference type="ARBA" id="ARBA00023288"/>
    </source>
</evidence>
<keyword evidence="8" id="KW-1185">Reference proteome</keyword>
<organism evidence="7 8">
    <name type="scientific">Lolliginicoccus lacisalsi</name>
    <dbReference type="NCBI Taxonomy" id="2742202"/>
    <lineage>
        <taxon>Bacteria</taxon>
        <taxon>Bacillati</taxon>
        <taxon>Actinomycetota</taxon>
        <taxon>Actinomycetes</taxon>
        <taxon>Mycobacteriales</taxon>
        <taxon>Hoyosellaceae</taxon>
        <taxon>Lolliginicoccus</taxon>
    </lineage>
</organism>
<dbReference type="AlphaFoldDB" id="A0A927JCR1"/>
<keyword evidence="4" id="KW-0472">Membrane</keyword>
<evidence type="ECO:0000256" key="4">
    <source>
        <dbReference type="ARBA" id="ARBA00023136"/>
    </source>
</evidence>
<dbReference type="EMBL" id="JACYWE010000005">
    <property type="protein sequence ID" value="MBD8506918.1"/>
    <property type="molecule type" value="Genomic_DNA"/>
</dbReference>
<name>A0A927JCR1_9ACTN</name>
<keyword evidence="3" id="KW-0732">Signal</keyword>
<evidence type="ECO:0000256" key="1">
    <source>
        <dbReference type="ARBA" id="ARBA00004193"/>
    </source>
</evidence>
<sequence>MPIISAALAVSGCGEAMNNPYNHSEQEVAHAAATLRGLPALEETEAQIVAVVAKIKAAASRINAGLQWEEARPRRAGGCGGAFANTDGSSVTMAVWVSDTPIPDNDWPAILRAARDIAAGSGITGIAVRADKPGHHDVVLTGEAGTRIALGTKLAASISSETGCRYTAQDMPTGIAKG</sequence>
<protein>
    <recommendedName>
        <fullName evidence="9">Lipoprotein LppV</fullName>
    </recommendedName>
</protein>
<dbReference type="Gene3D" id="3.30.2030.20">
    <property type="match status" value="1"/>
</dbReference>
<comment type="subcellular location">
    <subcellularLocation>
        <location evidence="1">Cell membrane</location>
        <topology evidence="1">Lipid-anchor</topology>
    </subcellularLocation>
</comment>